<sequence length="56" mass="6342">MRSYAAVQQISNWGDSHEGDLFTTVSTLFMTDELGWGPRILRDLTVKKVLNFGIIL</sequence>
<dbReference type="EMBL" id="MCGO01000049">
    <property type="protein sequence ID" value="ORY37576.1"/>
    <property type="molecule type" value="Genomic_DNA"/>
</dbReference>
<evidence type="ECO:0000313" key="2">
    <source>
        <dbReference type="Proteomes" id="UP000193642"/>
    </source>
</evidence>
<dbReference type="Proteomes" id="UP000193642">
    <property type="component" value="Unassembled WGS sequence"/>
</dbReference>
<organism evidence="1 2">
    <name type="scientific">Rhizoclosmatium globosum</name>
    <dbReference type="NCBI Taxonomy" id="329046"/>
    <lineage>
        <taxon>Eukaryota</taxon>
        <taxon>Fungi</taxon>
        <taxon>Fungi incertae sedis</taxon>
        <taxon>Chytridiomycota</taxon>
        <taxon>Chytridiomycota incertae sedis</taxon>
        <taxon>Chytridiomycetes</taxon>
        <taxon>Chytridiales</taxon>
        <taxon>Chytriomycetaceae</taxon>
        <taxon>Rhizoclosmatium</taxon>
    </lineage>
</organism>
<name>A0A1Y2BS49_9FUNG</name>
<dbReference type="AlphaFoldDB" id="A0A1Y2BS49"/>
<evidence type="ECO:0000313" key="1">
    <source>
        <dbReference type="EMBL" id="ORY37576.1"/>
    </source>
</evidence>
<gene>
    <name evidence="1" type="ORF">BCR33DRAFT_721324</name>
</gene>
<accession>A0A1Y2BS49</accession>
<reference evidence="1 2" key="1">
    <citation type="submission" date="2016-07" db="EMBL/GenBank/DDBJ databases">
        <title>Pervasive Adenine N6-methylation of Active Genes in Fungi.</title>
        <authorList>
            <consortium name="DOE Joint Genome Institute"/>
            <person name="Mondo S.J."/>
            <person name="Dannebaum R.O."/>
            <person name="Kuo R.C."/>
            <person name="Labutti K."/>
            <person name="Haridas S."/>
            <person name="Kuo A."/>
            <person name="Salamov A."/>
            <person name="Ahrendt S.R."/>
            <person name="Lipzen A."/>
            <person name="Sullivan W."/>
            <person name="Andreopoulos W.B."/>
            <person name="Clum A."/>
            <person name="Lindquist E."/>
            <person name="Daum C."/>
            <person name="Ramamoorthy G.K."/>
            <person name="Gryganskyi A."/>
            <person name="Culley D."/>
            <person name="Magnuson J.K."/>
            <person name="James T.Y."/>
            <person name="O'Malley M.A."/>
            <person name="Stajich J.E."/>
            <person name="Spatafora J.W."/>
            <person name="Visel A."/>
            <person name="Grigoriev I.V."/>
        </authorList>
    </citation>
    <scope>NUCLEOTIDE SEQUENCE [LARGE SCALE GENOMIC DNA]</scope>
    <source>
        <strain evidence="1 2">JEL800</strain>
    </source>
</reference>
<protein>
    <submittedName>
        <fullName evidence="1">Uncharacterized protein</fullName>
    </submittedName>
</protein>
<comment type="caution">
    <text evidence="1">The sequence shown here is derived from an EMBL/GenBank/DDBJ whole genome shotgun (WGS) entry which is preliminary data.</text>
</comment>
<keyword evidence="2" id="KW-1185">Reference proteome</keyword>
<proteinExistence type="predicted"/>